<comment type="caution">
    <text evidence="1">The sequence shown here is derived from an EMBL/GenBank/DDBJ whole genome shotgun (WGS) entry which is preliminary data.</text>
</comment>
<dbReference type="EMBL" id="ACUZ02000039">
    <property type="protein sequence ID" value="EFB31234.1"/>
    <property type="molecule type" value="Genomic_DNA"/>
</dbReference>
<dbReference type="Proteomes" id="UP000004079">
    <property type="component" value="Unassembled WGS sequence"/>
</dbReference>
<reference evidence="1 2" key="1">
    <citation type="submission" date="2009-11" db="EMBL/GenBank/DDBJ databases">
        <authorList>
            <person name="Weinstock G."/>
            <person name="Sodergren E."/>
            <person name="Clifton S."/>
            <person name="Fulton L."/>
            <person name="Fulton B."/>
            <person name="Courtney L."/>
            <person name="Fronick C."/>
            <person name="Harrison M."/>
            <person name="Strong C."/>
            <person name="Farmer C."/>
            <person name="Delahaunty K."/>
            <person name="Markovic C."/>
            <person name="Hall O."/>
            <person name="Minx P."/>
            <person name="Tomlinson C."/>
            <person name="Mitreva M."/>
            <person name="Nelson J."/>
            <person name="Hou S."/>
            <person name="Wollam A."/>
            <person name="Pepin K.H."/>
            <person name="Johnson M."/>
            <person name="Bhonagiri V."/>
            <person name="Nash W.E."/>
            <person name="Warren W."/>
            <person name="Chinwalla A."/>
            <person name="Mardis E.R."/>
            <person name="Wilson R.K."/>
        </authorList>
    </citation>
    <scope>NUCLEOTIDE SEQUENCE [LARGE SCALE GENOMIC DNA]</scope>
    <source>
        <strain evidence="1 2">F0302</strain>
    </source>
</reference>
<proteinExistence type="predicted"/>
<dbReference type="AlphaFoldDB" id="D1QTQ4"/>
<accession>D1QTQ4</accession>
<evidence type="ECO:0000313" key="1">
    <source>
        <dbReference type="EMBL" id="EFB31234.1"/>
    </source>
</evidence>
<sequence>MFLLIYINYVYANKLFSAFILTQKKLKNLFYSKLISIFAPDKTQRVK</sequence>
<protein>
    <submittedName>
        <fullName evidence="1">Uncharacterized protein</fullName>
    </submittedName>
</protein>
<gene>
    <name evidence="1" type="ORF">HMPREF0971_02383</name>
</gene>
<dbReference type="STRING" id="649760.HMPREF0971_02383"/>
<name>D1QTQ4_9BACT</name>
<dbReference type="HOGENOM" id="CLU_3171696_0_0_10"/>
<organism evidence="1 2">
    <name type="scientific">Segatella oris F0302</name>
    <dbReference type="NCBI Taxonomy" id="649760"/>
    <lineage>
        <taxon>Bacteria</taxon>
        <taxon>Pseudomonadati</taxon>
        <taxon>Bacteroidota</taxon>
        <taxon>Bacteroidia</taxon>
        <taxon>Bacteroidales</taxon>
        <taxon>Prevotellaceae</taxon>
        <taxon>Segatella</taxon>
    </lineage>
</organism>
<evidence type="ECO:0000313" key="2">
    <source>
        <dbReference type="Proteomes" id="UP000004079"/>
    </source>
</evidence>